<dbReference type="InterPro" id="IPR052462">
    <property type="entry name" value="SLIRP/GR-RBP-like"/>
</dbReference>
<feature type="compositionally biased region" description="Gly residues" evidence="2">
    <location>
        <begin position="105"/>
        <end position="119"/>
    </location>
</feature>
<evidence type="ECO:0000256" key="1">
    <source>
        <dbReference type="ARBA" id="ARBA00022884"/>
    </source>
</evidence>
<dbReference type="PROSITE" id="PS50102">
    <property type="entry name" value="RRM"/>
    <property type="match status" value="1"/>
</dbReference>
<feature type="region of interest" description="Disordered" evidence="2">
    <location>
        <begin position="74"/>
        <end position="162"/>
    </location>
</feature>
<name>A0A372NNE6_9SPHI</name>
<dbReference type="SUPFAM" id="SSF54928">
    <property type="entry name" value="RNA-binding domain, RBD"/>
    <property type="match status" value="1"/>
</dbReference>
<dbReference type="InterPro" id="IPR000504">
    <property type="entry name" value="RRM_dom"/>
</dbReference>
<dbReference type="Pfam" id="PF00076">
    <property type="entry name" value="RRM_1"/>
    <property type="match status" value="1"/>
</dbReference>
<proteinExistence type="predicted"/>
<dbReference type="Proteomes" id="UP000264217">
    <property type="component" value="Unassembled WGS sequence"/>
</dbReference>
<sequence>MTKLFVVGFPREMDEMALAQLFGPHGDIDILTIVRDKFTKQSKGFGFIHMKDEEGAQLAIEALDGKEFGDRKLEVRIAEDKPAPVNGNRAPQKRFPPRNNNYGNNSGGGYGGNRGGGYGNNNSSYNKRDSGNSSYGNNNNYNRNTDNDDSSDGKKKRPRLSK</sequence>
<organism evidence="4 5">
    <name type="scientific">Mucilaginibacter conchicola</name>
    <dbReference type="NCBI Taxonomy" id="2303333"/>
    <lineage>
        <taxon>Bacteria</taxon>
        <taxon>Pseudomonadati</taxon>
        <taxon>Bacteroidota</taxon>
        <taxon>Sphingobacteriia</taxon>
        <taxon>Sphingobacteriales</taxon>
        <taxon>Sphingobacteriaceae</taxon>
        <taxon>Mucilaginibacter</taxon>
    </lineage>
</organism>
<keyword evidence="1" id="KW-0694">RNA-binding</keyword>
<comment type="caution">
    <text evidence="4">The sequence shown here is derived from an EMBL/GenBank/DDBJ whole genome shotgun (WGS) entry which is preliminary data.</text>
</comment>
<dbReference type="PANTHER" id="PTHR48027">
    <property type="entry name" value="HETEROGENEOUS NUCLEAR RIBONUCLEOPROTEIN 87F-RELATED"/>
    <property type="match status" value="1"/>
</dbReference>
<dbReference type="AlphaFoldDB" id="A0A372NNE6"/>
<dbReference type="GO" id="GO:0003723">
    <property type="term" value="F:RNA binding"/>
    <property type="evidence" value="ECO:0007669"/>
    <property type="project" value="UniProtKB-KW"/>
</dbReference>
<protein>
    <recommendedName>
        <fullName evidence="3">RRM domain-containing protein</fullName>
    </recommendedName>
</protein>
<keyword evidence="5" id="KW-1185">Reference proteome</keyword>
<dbReference type="InterPro" id="IPR012677">
    <property type="entry name" value="Nucleotide-bd_a/b_plait_sf"/>
</dbReference>
<evidence type="ECO:0000313" key="4">
    <source>
        <dbReference type="EMBL" id="RFZ90451.1"/>
    </source>
</evidence>
<reference evidence="4 5" key="1">
    <citation type="submission" date="2018-08" db="EMBL/GenBank/DDBJ databases">
        <title>Mucilaginibacter sp. MYSH2.</title>
        <authorList>
            <person name="Seo T."/>
        </authorList>
    </citation>
    <scope>NUCLEOTIDE SEQUENCE [LARGE SCALE GENOMIC DNA]</scope>
    <source>
        <strain evidence="4 5">MYSH2</strain>
    </source>
</reference>
<gene>
    <name evidence="4" type="ORF">D0C36_21935</name>
</gene>
<feature type="domain" description="RRM" evidence="3">
    <location>
        <begin position="2"/>
        <end position="80"/>
    </location>
</feature>
<dbReference type="OrthoDB" id="797376at2"/>
<accession>A0A372NNE6</accession>
<dbReference type="EMBL" id="QWDC01000004">
    <property type="protein sequence ID" value="RFZ90451.1"/>
    <property type="molecule type" value="Genomic_DNA"/>
</dbReference>
<evidence type="ECO:0000259" key="3">
    <source>
        <dbReference type="PROSITE" id="PS50102"/>
    </source>
</evidence>
<dbReference type="InterPro" id="IPR035979">
    <property type="entry name" value="RBD_domain_sf"/>
</dbReference>
<dbReference type="Gene3D" id="3.30.70.330">
    <property type="match status" value="1"/>
</dbReference>
<evidence type="ECO:0000256" key="2">
    <source>
        <dbReference type="SAM" id="MobiDB-lite"/>
    </source>
</evidence>
<dbReference type="SMART" id="SM00360">
    <property type="entry name" value="RRM"/>
    <property type="match status" value="1"/>
</dbReference>
<evidence type="ECO:0000313" key="5">
    <source>
        <dbReference type="Proteomes" id="UP000264217"/>
    </source>
</evidence>
<feature type="compositionally biased region" description="Low complexity" evidence="2">
    <location>
        <begin position="120"/>
        <end position="144"/>
    </location>
</feature>
<dbReference type="RefSeq" id="WP_117393863.1">
    <property type="nucleotide sequence ID" value="NZ_QWDC01000004.1"/>
</dbReference>